<dbReference type="eggNOG" id="COG2244">
    <property type="taxonomic scope" value="Bacteria"/>
</dbReference>
<reference evidence="7 8" key="1">
    <citation type="journal article" date="2012" name="J. Bacteriol.">
        <title>Genome Sequence of Galbibacter marinum Type Strain ck-I2-15.</title>
        <authorList>
            <person name="Lai Q."/>
            <person name="Li C."/>
            <person name="Shao Z."/>
        </authorList>
    </citation>
    <scope>NUCLEOTIDE SEQUENCE [LARGE SCALE GENOMIC DNA]</scope>
    <source>
        <strain evidence="8">ck-I2-15</strain>
    </source>
</reference>
<dbReference type="Pfam" id="PF01943">
    <property type="entry name" value="Polysacc_synt"/>
    <property type="match status" value="1"/>
</dbReference>
<sequence length="504" mass="56706">MISKEIKGGALLSYATIFATNIVGIVLTPYIIKSLGASEYGLYTMIGAFVGYLTVLDFGINNSIIRFVAKYRAEKDKKGEENFLAVSFIIYAIISLTIIILGSIGYLYLDDLFGKTLTLEQLNKAKIMVVILIFNVAVTIPGGAFNAICMAYENFRLPKAINLVKYILRSILVVVILFYGGDSISLVIIDTVMNLIFIVAMAYLALYKLKVKIRYYTFEKTLAMSIFHYSVWVFVLALVNKLRWQFGQLVLGLNYETTIIAIYAVGITLGSYYGAFSSAISSLFLPKAMQMTVKSESPQVMTETFIKISRISTYILFFILGGFILVGRQFIHLWVGDTFREAYLFTVLIMIGLTFTLSQSFGNDLLQAKNKHRFRGIVILTATLLGVALGWYLSLSHGAIGLISSIVAFIFLERIVMWWYMNKELQINMLYYFKDFSGQLICFLVALVISYPLLGLVTTAGWLGLFCKIALFGAMYSCCMYQVMNRTEKRLVCDLIPASLKVRR</sequence>
<keyword evidence="2" id="KW-1003">Cell membrane</keyword>
<evidence type="ECO:0000256" key="5">
    <source>
        <dbReference type="ARBA" id="ARBA00023136"/>
    </source>
</evidence>
<evidence type="ECO:0000313" key="8">
    <source>
        <dbReference type="Proteomes" id="UP000007364"/>
    </source>
</evidence>
<dbReference type="InterPro" id="IPR002797">
    <property type="entry name" value="Polysacc_synth"/>
</dbReference>
<feature type="transmembrane region" description="Helical" evidence="6">
    <location>
        <begin position="44"/>
        <end position="62"/>
    </location>
</feature>
<evidence type="ECO:0000256" key="2">
    <source>
        <dbReference type="ARBA" id="ARBA00022475"/>
    </source>
</evidence>
<feature type="transmembrane region" description="Helical" evidence="6">
    <location>
        <begin position="221"/>
        <end position="239"/>
    </location>
</feature>
<name>K2PUR1_9FLAO</name>
<dbReference type="PANTHER" id="PTHR30250:SF26">
    <property type="entry name" value="PSMA PROTEIN"/>
    <property type="match status" value="1"/>
</dbReference>
<feature type="transmembrane region" description="Helical" evidence="6">
    <location>
        <begin position="343"/>
        <end position="362"/>
    </location>
</feature>
<evidence type="ECO:0000256" key="6">
    <source>
        <dbReference type="SAM" id="Phobius"/>
    </source>
</evidence>
<gene>
    <name evidence="7" type="ORF">I215_02718</name>
</gene>
<feature type="transmembrane region" description="Helical" evidence="6">
    <location>
        <begin position="12"/>
        <end position="32"/>
    </location>
</feature>
<accession>K2PUR1</accession>
<keyword evidence="8" id="KW-1185">Reference proteome</keyword>
<dbReference type="PANTHER" id="PTHR30250">
    <property type="entry name" value="PST FAMILY PREDICTED COLANIC ACID TRANSPORTER"/>
    <property type="match status" value="1"/>
</dbReference>
<feature type="transmembrane region" description="Helical" evidence="6">
    <location>
        <begin position="127"/>
        <end position="151"/>
    </location>
</feature>
<comment type="subcellular location">
    <subcellularLocation>
        <location evidence="1">Cell membrane</location>
        <topology evidence="1">Multi-pass membrane protein</topology>
    </subcellularLocation>
</comment>
<feature type="transmembrane region" description="Helical" evidence="6">
    <location>
        <begin position="259"/>
        <end position="285"/>
    </location>
</feature>
<feature type="transmembrane region" description="Helical" evidence="6">
    <location>
        <begin position="163"/>
        <end position="180"/>
    </location>
</feature>
<dbReference type="InterPro" id="IPR050833">
    <property type="entry name" value="Poly_Biosynth_Transport"/>
</dbReference>
<dbReference type="OrthoDB" id="5751261at2"/>
<evidence type="ECO:0000313" key="7">
    <source>
        <dbReference type="EMBL" id="EKF56400.1"/>
    </source>
</evidence>
<proteinExistence type="predicted"/>
<dbReference type="RefSeq" id="WP_008990419.1">
    <property type="nucleotide sequence ID" value="NZ_AMSG01000002.1"/>
</dbReference>
<evidence type="ECO:0000256" key="4">
    <source>
        <dbReference type="ARBA" id="ARBA00022989"/>
    </source>
</evidence>
<dbReference type="GO" id="GO:0005886">
    <property type="term" value="C:plasma membrane"/>
    <property type="evidence" value="ECO:0007669"/>
    <property type="project" value="UniProtKB-SubCell"/>
</dbReference>
<organism evidence="7 8">
    <name type="scientific">Galbibacter marinus</name>
    <dbReference type="NCBI Taxonomy" id="555500"/>
    <lineage>
        <taxon>Bacteria</taxon>
        <taxon>Pseudomonadati</taxon>
        <taxon>Bacteroidota</taxon>
        <taxon>Flavobacteriia</taxon>
        <taxon>Flavobacteriales</taxon>
        <taxon>Flavobacteriaceae</taxon>
        <taxon>Galbibacter</taxon>
    </lineage>
</organism>
<feature type="transmembrane region" description="Helical" evidence="6">
    <location>
        <begin position="311"/>
        <end position="331"/>
    </location>
</feature>
<feature type="transmembrane region" description="Helical" evidence="6">
    <location>
        <begin position="83"/>
        <end position="107"/>
    </location>
</feature>
<keyword evidence="3 6" id="KW-0812">Transmembrane</keyword>
<keyword evidence="4 6" id="KW-1133">Transmembrane helix</keyword>
<evidence type="ECO:0000256" key="3">
    <source>
        <dbReference type="ARBA" id="ARBA00022692"/>
    </source>
</evidence>
<protein>
    <submittedName>
        <fullName evidence="7">Polysaccharide biosynthesis protein</fullName>
    </submittedName>
</protein>
<comment type="caution">
    <text evidence="7">The sequence shown here is derived from an EMBL/GenBank/DDBJ whole genome shotgun (WGS) entry which is preliminary data.</text>
</comment>
<evidence type="ECO:0000256" key="1">
    <source>
        <dbReference type="ARBA" id="ARBA00004651"/>
    </source>
</evidence>
<dbReference type="STRING" id="555500.I215_02718"/>
<dbReference type="EMBL" id="AMSG01000002">
    <property type="protein sequence ID" value="EKF56400.1"/>
    <property type="molecule type" value="Genomic_DNA"/>
</dbReference>
<feature type="transmembrane region" description="Helical" evidence="6">
    <location>
        <begin position="186"/>
        <end position="209"/>
    </location>
</feature>
<dbReference type="Proteomes" id="UP000007364">
    <property type="component" value="Unassembled WGS sequence"/>
</dbReference>
<feature type="transmembrane region" description="Helical" evidence="6">
    <location>
        <begin position="374"/>
        <end position="393"/>
    </location>
</feature>
<feature type="transmembrane region" description="Helical" evidence="6">
    <location>
        <begin position="399"/>
        <end position="420"/>
    </location>
</feature>
<keyword evidence="5 6" id="KW-0472">Membrane</keyword>
<dbReference type="AlphaFoldDB" id="K2PUR1"/>
<feature type="transmembrane region" description="Helical" evidence="6">
    <location>
        <begin position="432"/>
        <end position="454"/>
    </location>
</feature>